<dbReference type="EMBL" id="CP036290">
    <property type="protein sequence ID" value="QDU85060.1"/>
    <property type="molecule type" value="Genomic_DNA"/>
</dbReference>
<accession>A0A518D0S3</accession>
<dbReference type="Pfam" id="PF01882">
    <property type="entry name" value="DUF58"/>
    <property type="match status" value="1"/>
</dbReference>
<name>A0A518D0S3_9BACT</name>
<dbReference type="OrthoDB" id="9780819at2"/>
<dbReference type="PANTHER" id="PTHR33608">
    <property type="entry name" value="BLL2464 PROTEIN"/>
    <property type="match status" value="1"/>
</dbReference>
<evidence type="ECO:0000259" key="1">
    <source>
        <dbReference type="Pfam" id="PF01882"/>
    </source>
</evidence>
<dbReference type="PANTHER" id="PTHR33608:SF6">
    <property type="entry name" value="BLL2464 PROTEIN"/>
    <property type="match status" value="1"/>
</dbReference>
<dbReference type="InterPro" id="IPR002881">
    <property type="entry name" value="DUF58"/>
</dbReference>
<dbReference type="Proteomes" id="UP000319342">
    <property type="component" value="Chromosome"/>
</dbReference>
<proteinExistence type="predicted"/>
<organism evidence="2 3">
    <name type="scientific">Rohdeia mirabilis</name>
    <dbReference type="NCBI Taxonomy" id="2528008"/>
    <lineage>
        <taxon>Bacteria</taxon>
        <taxon>Pseudomonadati</taxon>
        <taxon>Planctomycetota</taxon>
        <taxon>Planctomycetia</taxon>
        <taxon>Planctomycetia incertae sedis</taxon>
        <taxon>Rohdeia</taxon>
    </lineage>
</organism>
<gene>
    <name evidence="2" type="ORF">Pla163_21850</name>
</gene>
<protein>
    <recommendedName>
        <fullName evidence="1">DUF58 domain-containing protein</fullName>
    </recommendedName>
</protein>
<dbReference type="InterPro" id="IPR036465">
    <property type="entry name" value="vWFA_dom_sf"/>
</dbReference>
<evidence type="ECO:0000313" key="2">
    <source>
        <dbReference type="EMBL" id="QDU85060.1"/>
    </source>
</evidence>
<reference evidence="2 3" key="1">
    <citation type="submission" date="2019-02" db="EMBL/GenBank/DDBJ databases">
        <title>Deep-cultivation of Planctomycetes and their phenomic and genomic characterization uncovers novel biology.</title>
        <authorList>
            <person name="Wiegand S."/>
            <person name="Jogler M."/>
            <person name="Boedeker C."/>
            <person name="Pinto D."/>
            <person name="Vollmers J."/>
            <person name="Rivas-Marin E."/>
            <person name="Kohn T."/>
            <person name="Peeters S.H."/>
            <person name="Heuer A."/>
            <person name="Rast P."/>
            <person name="Oberbeckmann S."/>
            <person name="Bunk B."/>
            <person name="Jeske O."/>
            <person name="Meyerdierks A."/>
            <person name="Storesund J.E."/>
            <person name="Kallscheuer N."/>
            <person name="Luecker S."/>
            <person name="Lage O.M."/>
            <person name="Pohl T."/>
            <person name="Merkel B.J."/>
            <person name="Hornburger P."/>
            <person name="Mueller R.-W."/>
            <person name="Bruemmer F."/>
            <person name="Labrenz M."/>
            <person name="Spormann A.M."/>
            <person name="Op den Camp H."/>
            <person name="Overmann J."/>
            <person name="Amann R."/>
            <person name="Jetten M.S.M."/>
            <person name="Mascher T."/>
            <person name="Medema M.H."/>
            <person name="Devos D.P."/>
            <person name="Kaster A.-K."/>
            <person name="Ovreas L."/>
            <person name="Rohde M."/>
            <person name="Galperin M.Y."/>
            <person name="Jogler C."/>
        </authorList>
    </citation>
    <scope>NUCLEOTIDE SEQUENCE [LARGE SCALE GENOMIC DNA]</scope>
    <source>
        <strain evidence="2 3">Pla163</strain>
    </source>
</reference>
<evidence type="ECO:0000313" key="3">
    <source>
        <dbReference type="Proteomes" id="UP000319342"/>
    </source>
</evidence>
<dbReference type="RefSeq" id="WP_145187711.1">
    <property type="nucleotide sequence ID" value="NZ_CP036290.1"/>
</dbReference>
<feature type="domain" description="DUF58" evidence="1">
    <location>
        <begin position="50"/>
        <end position="262"/>
    </location>
</feature>
<sequence>MSRIEPDAEELAEVLAEVRRIAAWSRRRVRSQVAGGYASAFKGTGQEFEQVREYVLGDDPRSVDWNVTARLGRPFVKTFSEERDRGVVFAVHVGPSVDTGIGATSVRRALAAVCAALALTADDRGDRVGAVHFGRRFAHVVPPGRGASHALRIVRDVLALRPADTDGERPVGHLGALERVRRATRRRSLVFVLSDFTEPLDVPAFRAHARRHDLVAIRVVPAELAPGVLRGLVRLGGNDGTHPEIVDADTPAFRAEWERRARGLSARFAEDCRRAGVDHVEVPIPFERDPDALLAPVLELFRTREARR</sequence>
<keyword evidence="3" id="KW-1185">Reference proteome</keyword>
<dbReference type="SUPFAM" id="SSF53300">
    <property type="entry name" value="vWA-like"/>
    <property type="match status" value="1"/>
</dbReference>
<dbReference type="AlphaFoldDB" id="A0A518D0S3"/>